<dbReference type="InterPro" id="IPR041657">
    <property type="entry name" value="HTH_17"/>
</dbReference>
<accession>A0A512AUI4</accession>
<comment type="caution">
    <text evidence="2">The sequence shown here is derived from an EMBL/GenBank/DDBJ whole genome shotgun (WGS) entry which is preliminary data.</text>
</comment>
<dbReference type="InterPro" id="IPR009061">
    <property type="entry name" value="DNA-bd_dom_put_sf"/>
</dbReference>
<proteinExistence type="predicted"/>
<reference evidence="2 3" key="1">
    <citation type="submission" date="2019-07" db="EMBL/GenBank/DDBJ databases">
        <title>Whole genome shotgun sequence of Adhaeribacter aerolatus NBRC 106133.</title>
        <authorList>
            <person name="Hosoyama A."/>
            <person name="Uohara A."/>
            <person name="Ohji S."/>
            <person name="Ichikawa N."/>
        </authorList>
    </citation>
    <scope>NUCLEOTIDE SEQUENCE [LARGE SCALE GENOMIC DNA]</scope>
    <source>
        <strain evidence="2 3">NBRC 106133</strain>
    </source>
</reference>
<dbReference type="EMBL" id="BJYS01000005">
    <property type="protein sequence ID" value="GEO03372.1"/>
    <property type="molecule type" value="Genomic_DNA"/>
</dbReference>
<dbReference type="Pfam" id="PF12728">
    <property type="entry name" value="HTH_17"/>
    <property type="match status" value="1"/>
</dbReference>
<name>A0A512AUI4_9BACT</name>
<dbReference type="GO" id="GO:0003677">
    <property type="term" value="F:DNA binding"/>
    <property type="evidence" value="ECO:0007669"/>
    <property type="project" value="InterPro"/>
</dbReference>
<dbReference type="AlphaFoldDB" id="A0A512AUI4"/>
<evidence type="ECO:0000313" key="3">
    <source>
        <dbReference type="Proteomes" id="UP000321532"/>
    </source>
</evidence>
<dbReference type="OrthoDB" id="597977at2"/>
<dbReference type="RefSeq" id="WP_146895622.1">
    <property type="nucleotide sequence ID" value="NZ_BJYS01000005.1"/>
</dbReference>
<keyword evidence="3" id="KW-1185">Reference proteome</keyword>
<protein>
    <submittedName>
        <fullName evidence="2">Excisionase</fullName>
    </submittedName>
</protein>
<dbReference type="NCBIfam" id="TIGR01764">
    <property type="entry name" value="excise"/>
    <property type="match status" value="1"/>
</dbReference>
<organism evidence="2 3">
    <name type="scientific">Adhaeribacter aerolatus</name>
    <dbReference type="NCBI Taxonomy" id="670289"/>
    <lineage>
        <taxon>Bacteria</taxon>
        <taxon>Pseudomonadati</taxon>
        <taxon>Bacteroidota</taxon>
        <taxon>Cytophagia</taxon>
        <taxon>Cytophagales</taxon>
        <taxon>Hymenobacteraceae</taxon>
        <taxon>Adhaeribacter</taxon>
    </lineage>
</organism>
<dbReference type="InterPro" id="IPR010093">
    <property type="entry name" value="SinI_DNA-bd"/>
</dbReference>
<gene>
    <name evidence="2" type="ORF">AAE02nite_10360</name>
</gene>
<evidence type="ECO:0000259" key="1">
    <source>
        <dbReference type="Pfam" id="PF12728"/>
    </source>
</evidence>
<sequence length="115" mass="13083">MFTKNPTFEELPKAVSLLLVKLDHIEQLLLQNTSNSNSVSEQPLSVQEAAKFLNLAVPTVYTLVSQQILPYSKKSKRLYFSKQDLTEWIQSGRKKTISEIQAEATAYLPTKKRRG</sequence>
<dbReference type="Proteomes" id="UP000321532">
    <property type="component" value="Unassembled WGS sequence"/>
</dbReference>
<evidence type="ECO:0000313" key="2">
    <source>
        <dbReference type="EMBL" id="GEO03372.1"/>
    </source>
</evidence>
<dbReference type="SUPFAM" id="SSF46955">
    <property type="entry name" value="Putative DNA-binding domain"/>
    <property type="match status" value="1"/>
</dbReference>
<feature type="domain" description="Helix-turn-helix" evidence="1">
    <location>
        <begin position="44"/>
        <end position="92"/>
    </location>
</feature>